<dbReference type="InterPro" id="IPR058648">
    <property type="entry name" value="HH_CzcB-like"/>
</dbReference>
<dbReference type="Proteomes" id="UP000826722">
    <property type="component" value="Chromosome"/>
</dbReference>
<dbReference type="KEGG" id="mpau:ZMTM_09510"/>
<reference evidence="7" key="1">
    <citation type="journal article" date="2021" name="Arch. Microbiol.">
        <title>Methyloradius palustris gen. nov., sp. nov., a methanol-oxidizing bacterium isolated from snow.</title>
        <authorList>
            <person name="Miyadera T."/>
            <person name="Kojima H."/>
            <person name="Fukui M."/>
        </authorList>
    </citation>
    <scope>NUCLEOTIDE SEQUENCE</scope>
    <source>
        <strain evidence="7">Zm11</strain>
    </source>
</reference>
<evidence type="ECO:0000259" key="6">
    <source>
        <dbReference type="Pfam" id="PF25973"/>
    </source>
</evidence>
<feature type="domain" description="CzcB-like barrel-sandwich hybrid" evidence="6">
    <location>
        <begin position="69"/>
        <end position="215"/>
    </location>
</feature>
<dbReference type="RefSeq" id="WP_221765196.1">
    <property type="nucleotide sequence ID" value="NZ_AP024110.1"/>
</dbReference>
<dbReference type="NCBIfam" id="TIGR01730">
    <property type="entry name" value="RND_mfp"/>
    <property type="match status" value="1"/>
</dbReference>
<dbReference type="Gene3D" id="2.40.420.20">
    <property type="match status" value="1"/>
</dbReference>
<evidence type="ECO:0000313" key="8">
    <source>
        <dbReference type="Proteomes" id="UP000826722"/>
    </source>
</evidence>
<sequence length="368" mass="39296">MNKFLNIAAALALACTISSVAAQDLASIAMTAKQQQVSGITVAAINLSSNTESRLIPGEIVVPVGQQRVVGAAQSGLIDALYVAAGEQVKKGQALGHISSPDLLGLQRDYLQALTQNRLAKNTYDRDAELFKDGIIAERRYLTSRSAFEEVNALLKQRGQALKLSGMPDTAISRLGKTSELTNGLTITSPIDGQVLEQLVTTGQRIDAMMPMFHIGSLTPLWLEMHAPVESFKSLALGMKVSIPQYQAEGKIIAIIRNINKNDQTMTVRAEINQHAERLSPGQFVEAKVVSDSTNAKQFSLPRVAVVRQGTDSYIFVQTDQGFTPLKVQVLSEQANQVVIAGALSGAEKVAVSGTSAIKAAWLGAGGE</sequence>
<dbReference type="AlphaFoldDB" id="A0A8D5FZ13"/>
<feature type="domain" description="CzcB-like alpha-helical hairpin" evidence="4">
    <location>
        <begin position="106"/>
        <end position="162"/>
    </location>
</feature>
<dbReference type="InterPro" id="IPR058792">
    <property type="entry name" value="Beta-barrel_RND_2"/>
</dbReference>
<keyword evidence="8" id="KW-1185">Reference proteome</keyword>
<dbReference type="PANTHER" id="PTHR30097">
    <property type="entry name" value="CATION EFFLUX SYSTEM PROTEIN CUSB"/>
    <property type="match status" value="1"/>
</dbReference>
<dbReference type="GO" id="GO:0022857">
    <property type="term" value="F:transmembrane transporter activity"/>
    <property type="evidence" value="ECO:0007669"/>
    <property type="project" value="InterPro"/>
</dbReference>
<evidence type="ECO:0000313" key="7">
    <source>
        <dbReference type="EMBL" id="BCM24692.1"/>
    </source>
</evidence>
<dbReference type="Pfam" id="PF25973">
    <property type="entry name" value="BSH_CzcB"/>
    <property type="match status" value="1"/>
</dbReference>
<dbReference type="PROSITE" id="PS51257">
    <property type="entry name" value="PROKAR_LIPOPROTEIN"/>
    <property type="match status" value="1"/>
</dbReference>
<evidence type="ECO:0000256" key="2">
    <source>
        <dbReference type="ARBA" id="ARBA00022448"/>
    </source>
</evidence>
<feature type="domain" description="CusB-like beta-barrel" evidence="5">
    <location>
        <begin position="220"/>
        <end position="291"/>
    </location>
</feature>
<dbReference type="SUPFAM" id="SSF111369">
    <property type="entry name" value="HlyD-like secretion proteins"/>
    <property type="match status" value="1"/>
</dbReference>
<dbReference type="GO" id="GO:0016020">
    <property type="term" value="C:membrane"/>
    <property type="evidence" value="ECO:0007669"/>
    <property type="project" value="InterPro"/>
</dbReference>
<dbReference type="InterPro" id="IPR051909">
    <property type="entry name" value="MFP_Cation_Efflux"/>
</dbReference>
<accession>A0A8D5FZ13</accession>
<name>A0A8D5FZ13_9PROT</name>
<dbReference type="InterPro" id="IPR058647">
    <property type="entry name" value="BSH_CzcB-like"/>
</dbReference>
<proteinExistence type="inferred from homology"/>
<dbReference type="Gene3D" id="1.10.287.470">
    <property type="entry name" value="Helix hairpin bin"/>
    <property type="match status" value="1"/>
</dbReference>
<comment type="similarity">
    <text evidence="1">Belongs to the membrane fusion protein (MFP) (TC 8.A.1) family.</text>
</comment>
<dbReference type="PANTHER" id="PTHR30097:SF4">
    <property type="entry name" value="SLR6042 PROTEIN"/>
    <property type="match status" value="1"/>
</dbReference>
<dbReference type="Pfam" id="PF25893">
    <property type="entry name" value="HH_CzcB"/>
    <property type="match status" value="1"/>
</dbReference>
<feature type="signal peptide" evidence="3">
    <location>
        <begin position="1"/>
        <end position="22"/>
    </location>
</feature>
<dbReference type="Gene3D" id="2.40.30.170">
    <property type="match status" value="1"/>
</dbReference>
<evidence type="ECO:0000259" key="4">
    <source>
        <dbReference type="Pfam" id="PF25893"/>
    </source>
</evidence>
<feature type="chain" id="PRO_5035001026" evidence="3">
    <location>
        <begin position="23"/>
        <end position="368"/>
    </location>
</feature>
<evidence type="ECO:0000256" key="3">
    <source>
        <dbReference type="SAM" id="SignalP"/>
    </source>
</evidence>
<gene>
    <name evidence="7" type="ORF">ZMTM_09510</name>
</gene>
<organism evidence="7 8">
    <name type="scientific">Methyloradius palustris</name>
    <dbReference type="NCBI Taxonomy" id="2778876"/>
    <lineage>
        <taxon>Bacteria</taxon>
        <taxon>Pseudomonadati</taxon>
        <taxon>Pseudomonadota</taxon>
        <taxon>Betaproteobacteria</taxon>
        <taxon>Nitrosomonadales</taxon>
        <taxon>Methylophilaceae</taxon>
        <taxon>Methyloradius</taxon>
    </lineage>
</organism>
<evidence type="ECO:0000259" key="5">
    <source>
        <dbReference type="Pfam" id="PF25954"/>
    </source>
</evidence>
<dbReference type="InterPro" id="IPR006143">
    <property type="entry name" value="RND_pump_MFP"/>
</dbReference>
<dbReference type="Gene3D" id="2.40.50.100">
    <property type="match status" value="1"/>
</dbReference>
<dbReference type="EMBL" id="AP024110">
    <property type="protein sequence ID" value="BCM24692.1"/>
    <property type="molecule type" value="Genomic_DNA"/>
</dbReference>
<keyword evidence="2" id="KW-0813">Transport</keyword>
<evidence type="ECO:0000256" key="1">
    <source>
        <dbReference type="ARBA" id="ARBA00009477"/>
    </source>
</evidence>
<dbReference type="Pfam" id="PF25954">
    <property type="entry name" value="Beta-barrel_RND_2"/>
    <property type="match status" value="1"/>
</dbReference>
<protein>
    <submittedName>
        <fullName evidence="7">Membrane protein</fullName>
    </submittedName>
</protein>
<keyword evidence="3" id="KW-0732">Signal</keyword>